<keyword evidence="4 6" id="KW-1133">Transmembrane helix</keyword>
<name>A0ABR9LRM0_9ACTN</name>
<comment type="caution">
    <text evidence="8">The sequence shown here is derived from an EMBL/GenBank/DDBJ whole genome shotgun (WGS) entry which is preliminary data.</text>
</comment>
<protein>
    <submittedName>
        <fullName evidence="8">Drug/metabolite transporter (DMT)-like permease</fullName>
    </submittedName>
</protein>
<feature type="domain" description="EamA" evidence="7">
    <location>
        <begin position="12"/>
        <end position="144"/>
    </location>
</feature>
<feature type="transmembrane region" description="Helical" evidence="6">
    <location>
        <begin position="233"/>
        <end position="252"/>
    </location>
</feature>
<dbReference type="EMBL" id="JADBEK010000001">
    <property type="protein sequence ID" value="MBE1582912.1"/>
    <property type="molecule type" value="Genomic_DNA"/>
</dbReference>
<sequence length="329" mass="33861">MPTTQQRIRSAGLGAGVVAGLVWGLAFLVPELLRGWSAVTITAGRYLAYGLVSSILFALGGAALRTHARRHWRPAVHFAITGNAGYYLLMVLGVQAVGAPVTGIIIGCIPVVIAVVGNLVVRSHPWRRLAPPISLVTVGLLVVNVLEMTGSAPNAGAPAMVKVAGIGCAFGAVALWTWYAIANARFLDRHPDVPDTGWSTIVGLATGAVTLAALPVAALTGQLSSTGQDPGPLVIGSLVLGIVVSWGGTALWNTASGRLPPTTAGILINVETVSGFAYVYAARGQWPPIGQLAGFAAILLGVVLVVRLRTGDRTRRRPDGGTDPGTASP</sequence>
<reference evidence="8 9" key="1">
    <citation type="submission" date="2020-10" db="EMBL/GenBank/DDBJ databases">
        <title>Sequencing the genomes of 1000 actinobacteria strains.</title>
        <authorList>
            <person name="Klenk H.-P."/>
        </authorList>
    </citation>
    <scope>NUCLEOTIDE SEQUENCE [LARGE SCALE GENOMIC DNA]</scope>
    <source>
        <strain evidence="8 9">DSM 43173</strain>
    </source>
</reference>
<proteinExistence type="inferred from homology"/>
<keyword evidence="5 6" id="KW-0472">Membrane</keyword>
<feature type="transmembrane region" description="Helical" evidence="6">
    <location>
        <begin position="201"/>
        <end position="221"/>
    </location>
</feature>
<evidence type="ECO:0000256" key="3">
    <source>
        <dbReference type="ARBA" id="ARBA00022692"/>
    </source>
</evidence>
<feature type="transmembrane region" description="Helical" evidence="6">
    <location>
        <begin position="12"/>
        <end position="30"/>
    </location>
</feature>
<comment type="similarity">
    <text evidence="2">Belongs to the EamA transporter family.</text>
</comment>
<organism evidence="8 9">
    <name type="scientific">Nonomuraea angiospora</name>
    <dbReference type="NCBI Taxonomy" id="46172"/>
    <lineage>
        <taxon>Bacteria</taxon>
        <taxon>Bacillati</taxon>
        <taxon>Actinomycetota</taxon>
        <taxon>Actinomycetes</taxon>
        <taxon>Streptosporangiales</taxon>
        <taxon>Streptosporangiaceae</taxon>
        <taxon>Nonomuraea</taxon>
    </lineage>
</organism>
<keyword evidence="3 6" id="KW-0812">Transmembrane</keyword>
<dbReference type="InterPro" id="IPR000620">
    <property type="entry name" value="EamA_dom"/>
</dbReference>
<evidence type="ECO:0000313" key="9">
    <source>
        <dbReference type="Proteomes" id="UP000633509"/>
    </source>
</evidence>
<dbReference type="InterPro" id="IPR050638">
    <property type="entry name" value="AA-Vitamin_Transporters"/>
</dbReference>
<feature type="transmembrane region" description="Helical" evidence="6">
    <location>
        <begin position="133"/>
        <end position="153"/>
    </location>
</feature>
<dbReference type="Proteomes" id="UP000633509">
    <property type="component" value="Unassembled WGS sequence"/>
</dbReference>
<evidence type="ECO:0000259" key="7">
    <source>
        <dbReference type="Pfam" id="PF00892"/>
    </source>
</evidence>
<dbReference type="PANTHER" id="PTHR32322:SF2">
    <property type="entry name" value="EAMA DOMAIN-CONTAINING PROTEIN"/>
    <property type="match status" value="1"/>
</dbReference>
<comment type="subcellular location">
    <subcellularLocation>
        <location evidence="1">Membrane</location>
        <topology evidence="1">Multi-pass membrane protein</topology>
    </subcellularLocation>
</comment>
<dbReference type="RefSeq" id="WP_192784100.1">
    <property type="nucleotide sequence ID" value="NZ_JADBEK010000001.1"/>
</dbReference>
<keyword evidence="9" id="KW-1185">Reference proteome</keyword>
<feature type="transmembrane region" description="Helical" evidence="6">
    <location>
        <begin position="159"/>
        <end position="181"/>
    </location>
</feature>
<dbReference type="InterPro" id="IPR037185">
    <property type="entry name" value="EmrE-like"/>
</dbReference>
<evidence type="ECO:0000256" key="1">
    <source>
        <dbReference type="ARBA" id="ARBA00004141"/>
    </source>
</evidence>
<gene>
    <name evidence="8" type="ORF">H4W80_001170</name>
</gene>
<feature type="transmembrane region" description="Helical" evidence="6">
    <location>
        <begin position="46"/>
        <end position="64"/>
    </location>
</feature>
<accession>A0ABR9LRM0</accession>
<feature type="transmembrane region" description="Helical" evidence="6">
    <location>
        <begin position="76"/>
        <end position="97"/>
    </location>
</feature>
<evidence type="ECO:0000313" key="8">
    <source>
        <dbReference type="EMBL" id="MBE1582912.1"/>
    </source>
</evidence>
<dbReference type="SUPFAM" id="SSF103481">
    <property type="entry name" value="Multidrug resistance efflux transporter EmrE"/>
    <property type="match status" value="2"/>
</dbReference>
<evidence type="ECO:0000256" key="2">
    <source>
        <dbReference type="ARBA" id="ARBA00007362"/>
    </source>
</evidence>
<dbReference type="PANTHER" id="PTHR32322">
    <property type="entry name" value="INNER MEMBRANE TRANSPORTER"/>
    <property type="match status" value="1"/>
</dbReference>
<evidence type="ECO:0000256" key="5">
    <source>
        <dbReference type="ARBA" id="ARBA00023136"/>
    </source>
</evidence>
<dbReference type="Pfam" id="PF00892">
    <property type="entry name" value="EamA"/>
    <property type="match status" value="2"/>
</dbReference>
<feature type="domain" description="EamA" evidence="7">
    <location>
        <begin position="165"/>
        <end position="306"/>
    </location>
</feature>
<evidence type="ECO:0000256" key="4">
    <source>
        <dbReference type="ARBA" id="ARBA00022989"/>
    </source>
</evidence>
<evidence type="ECO:0000256" key="6">
    <source>
        <dbReference type="SAM" id="Phobius"/>
    </source>
</evidence>
<feature type="transmembrane region" description="Helical" evidence="6">
    <location>
        <begin position="289"/>
        <end position="308"/>
    </location>
</feature>